<keyword evidence="10" id="KW-1185">Reference proteome</keyword>
<reference evidence="9 10" key="1">
    <citation type="submission" date="2019-02" db="EMBL/GenBank/DDBJ databases">
        <title>Draft Genome Sequence of the Prevotella sp. BCRC 81118, Isolated from Human Feces.</title>
        <authorList>
            <person name="Huang C.-H."/>
        </authorList>
    </citation>
    <scope>NUCLEOTIDE SEQUENCE [LARGE SCALE GENOMIC DNA]</scope>
    <source>
        <strain evidence="9 10">BCRC 81118</strain>
    </source>
</reference>
<evidence type="ECO:0000256" key="7">
    <source>
        <dbReference type="ARBA" id="ARBA00023237"/>
    </source>
</evidence>
<dbReference type="PANTHER" id="PTHR35093:SF8">
    <property type="entry name" value="OUTER MEMBRANE PROTEIN NMB0088-RELATED"/>
    <property type="match status" value="1"/>
</dbReference>
<dbReference type="PANTHER" id="PTHR35093">
    <property type="entry name" value="OUTER MEMBRANE PROTEIN NMB0088-RELATED"/>
    <property type="match status" value="1"/>
</dbReference>
<evidence type="ECO:0000313" key="9">
    <source>
        <dbReference type="EMBL" id="TFH82005.1"/>
    </source>
</evidence>
<evidence type="ECO:0000313" key="10">
    <source>
        <dbReference type="Proteomes" id="UP000297872"/>
    </source>
</evidence>
<comment type="subcellular location">
    <subcellularLocation>
        <location evidence="1">Cell outer membrane</location>
        <topology evidence="1">Multi-pass membrane protein</topology>
    </subcellularLocation>
</comment>
<dbReference type="GeneID" id="302995076"/>
<evidence type="ECO:0000256" key="6">
    <source>
        <dbReference type="ARBA" id="ARBA00023136"/>
    </source>
</evidence>
<keyword evidence="5 8" id="KW-0732">Signal</keyword>
<keyword evidence="4" id="KW-0812">Transmembrane</keyword>
<dbReference type="Gene3D" id="2.40.160.60">
    <property type="entry name" value="Outer membrane protein transport protein (OMPP1/FadL/TodX)"/>
    <property type="match status" value="1"/>
</dbReference>
<feature type="chain" id="PRO_5021368671" description="Outer membrane protein beta-barrel domain-containing protein" evidence="8">
    <location>
        <begin position="22"/>
        <end position="536"/>
    </location>
</feature>
<keyword evidence="6" id="KW-0472">Membrane</keyword>
<dbReference type="GO" id="GO:0015483">
    <property type="term" value="F:long-chain fatty acid transporting porin activity"/>
    <property type="evidence" value="ECO:0007669"/>
    <property type="project" value="TreeGrafter"/>
</dbReference>
<gene>
    <name evidence="9" type="ORF">EXN75_07185</name>
</gene>
<organism evidence="9 10">
    <name type="scientific">Segatella hominis</name>
    <dbReference type="NCBI Taxonomy" id="2518605"/>
    <lineage>
        <taxon>Bacteria</taxon>
        <taxon>Pseudomonadati</taxon>
        <taxon>Bacteroidota</taxon>
        <taxon>Bacteroidia</taxon>
        <taxon>Bacteroidales</taxon>
        <taxon>Prevotellaceae</taxon>
        <taxon>Segatella</taxon>
    </lineage>
</organism>
<name>A0A4Y8VNB9_9BACT</name>
<dbReference type="AlphaFoldDB" id="A0A4Y8VNB9"/>
<dbReference type="InterPro" id="IPR005017">
    <property type="entry name" value="OMPP1/FadL/TodX"/>
</dbReference>
<evidence type="ECO:0000256" key="8">
    <source>
        <dbReference type="SAM" id="SignalP"/>
    </source>
</evidence>
<accession>A0A4Y8VNB9</accession>
<evidence type="ECO:0000256" key="5">
    <source>
        <dbReference type="ARBA" id="ARBA00022729"/>
    </source>
</evidence>
<dbReference type="Proteomes" id="UP000297872">
    <property type="component" value="Unassembled WGS sequence"/>
</dbReference>
<evidence type="ECO:0000256" key="3">
    <source>
        <dbReference type="ARBA" id="ARBA00022452"/>
    </source>
</evidence>
<evidence type="ECO:0000256" key="2">
    <source>
        <dbReference type="ARBA" id="ARBA00008163"/>
    </source>
</evidence>
<evidence type="ECO:0000256" key="1">
    <source>
        <dbReference type="ARBA" id="ARBA00004571"/>
    </source>
</evidence>
<comment type="similarity">
    <text evidence="2">Belongs to the OmpP1/FadL family.</text>
</comment>
<keyword evidence="3" id="KW-1134">Transmembrane beta strand</keyword>
<feature type="signal peptide" evidence="8">
    <location>
        <begin position="1"/>
        <end position="21"/>
    </location>
</feature>
<protein>
    <recommendedName>
        <fullName evidence="11">Outer membrane protein beta-barrel domain-containing protein</fullName>
    </recommendedName>
</protein>
<dbReference type="SUPFAM" id="SSF56935">
    <property type="entry name" value="Porins"/>
    <property type="match status" value="1"/>
</dbReference>
<proteinExistence type="inferred from homology"/>
<comment type="caution">
    <text evidence="9">The sequence shown here is derived from an EMBL/GenBank/DDBJ whole genome shotgun (WGS) entry which is preliminary data.</text>
</comment>
<dbReference type="RefSeq" id="WP_134843280.1">
    <property type="nucleotide sequence ID" value="NZ_SGVY01000014.1"/>
</dbReference>
<keyword evidence="7" id="KW-0998">Cell outer membrane</keyword>
<evidence type="ECO:0000256" key="4">
    <source>
        <dbReference type="ARBA" id="ARBA00022692"/>
    </source>
</evidence>
<dbReference type="OrthoDB" id="9765839at2"/>
<dbReference type="EMBL" id="SGVY01000014">
    <property type="protein sequence ID" value="TFH82005.1"/>
    <property type="molecule type" value="Genomic_DNA"/>
</dbReference>
<sequence>MKKLKLVCVAIAMAGAAPTFAGGLLTNTNQHVAFNRMMSREASIGIDGVYYNPAGVVFMGEGHHLAINWQLAYQTRTINNDYSLFTNNVNNPITPRDFKGKAFAPVIPSFQYAYNKGKWSFQANFSLTGGGGKCTFDDGLGSFEKIVSETAIAACGLAGVVDQTLGNKLGQQGMEMFTSDQAFGKTGKYSFNSYMHGRQYYYGLSVGAAYKFCDNFSAFLGVRGVYALTNYYGYVENINVGNMPLYKVLDPTKENAANIELSCDQTGVGFTPIIGVDYKTGRWNFSAKYEFKTRIRLKNKSVNQTPSIGNLPANLANQMTGILTDKFHNAGLPLEQAKQQAENTTNAVLNDPTVGATMMGLKTQFDQKLNKAIGEYEDGKKIAGDIPAYLALGIGYSPVDAVRVNVGFHWFDDKNATSYNNRNKELKRGTLEYNAGVEVDVNKKITLSTGWQNTNYGLSDEYMDDKSFVVGSNSAAIGGVYHINKKMDLNVAYFHTFYQHKKTSETVQLAADKSIVYNSDYTRNNNVFAVGLDINF</sequence>
<dbReference type="GO" id="GO:0009279">
    <property type="term" value="C:cell outer membrane"/>
    <property type="evidence" value="ECO:0007669"/>
    <property type="project" value="UniProtKB-SubCell"/>
</dbReference>
<evidence type="ECO:0008006" key="11">
    <source>
        <dbReference type="Google" id="ProtNLM"/>
    </source>
</evidence>